<dbReference type="AlphaFoldDB" id="A0A8X6R6Q4"/>
<comment type="caution">
    <text evidence="1">The sequence shown here is derived from an EMBL/GenBank/DDBJ whole genome shotgun (WGS) entry which is preliminary data.</text>
</comment>
<name>A0A8X6R6Q4_TRICX</name>
<evidence type="ECO:0000313" key="1">
    <source>
        <dbReference type="EMBL" id="GFX89135.1"/>
    </source>
</evidence>
<keyword evidence="2" id="KW-1185">Reference proteome</keyword>
<dbReference type="EMBL" id="BMAU01021067">
    <property type="protein sequence ID" value="GFX89135.1"/>
    <property type="molecule type" value="Genomic_DNA"/>
</dbReference>
<gene>
    <name evidence="1" type="ORF">TNCV_2854331</name>
</gene>
<organism evidence="1 2">
    <name type="scientific">Trichonephila clavipes</name>
    <name type="common">Golden silk orbweaver</name>
    <name type="synonym">Nephila clavipes</name>
    <dbReference type="NCBI Taxonomy" id="2585209"/>
    <lineage>
        <taxon>Eukaryota</taxon>
        <taxon>Metazoa</taxon>
        <taxon>Ecdysozoa</taxon>
        <taxon>Arthropoda</taxon>
        <taxon>Chelicerata</taxon>
        <taxon>Arachnida</taxon>
        <taxon>Araneae</taxon>
        <taxon>Araneomorphae</taxon>
        <taxon>Entelegynae</taxon>
        <taxon>Araneoidea</taxon>
        <taxon>Nephilidae</taxon>
        <taxon>Trichonephila</taxon>
    </lineage>
</organism>
<dbReference type="Proteomes" id="UP000887159">
    <property type="component" value="Unassembled WGS sequence"/>
</dbReference>
<protein>
    <submittedName>
        <fullName evidence="1">Uncharacterized protein</fullName>
    </submittedName>
</protein>
<proteinExistence type="predicted"/>
<accession>A0A8X6R6Q4</accession>
<reference evidence="1" key="1">
    <citation type="submission" date="2020-08" db="EMBL/GenBank/DDBJ databases">
        <title>Multicomponent nature underlies the extraordinary mechanical properties of spider dragline silk.</title>
        <authorList>
            <person name="Kono N."/>
            <person name="Nakamura H."/>
            <person name="Mori M."/>
            <person name="Yoshida Y."/>
            <person name="Ohtoshi R."/>
            <person name="Malay A.D."/>
            <person name="Moran D.A.P."/>
            <person name="Tomita M."/>
            <person name="Numata K."/>
            <person name="Arakawa K."/>
        </authorList>
    </citation>
    <scope>NUCLEOTIDE SEQUENCE</scope>
</reference>
<sequence>MKQIAVEIKLLATNARSNDKKETPSLRFVSGIFTVSPVETGPECWVLIKELKKSLSVDCSFYYFVAQLARFDSLLDGVRGYTEYCLQVKDGRDFWKGTGDEKWVVTIIPSAENHGDIPAMLPRRRPNRIFTVPRSRSVFGGTSSA</sequence>
<evidence type="ECO:0000313" key="2">
    <source>
        <dbReference type="Proteomes" id="UP000887159"/>
    </source>
</evidence>